<accession>A0A3Q8WTB6</accession>
<evidence type="ECO:0000256" key="4">
    <source>
        <dbReference type="ARBA" id="ARBA00012783"/>
    </source>
</evidence>
<evidence type="ECO:0000256" key="15">
    <source>
        <dbReference type="RuleBase" id="RU364006"/>
    </source>
</evidence>
<evidence type="ECO:0000256" key="1">
    <source>
        <dbReference type="ARBA" id="ARBA00001947"/>
    </source>
</evidence>
<sequence length="135" mass="14380">MINWNELRQAAKDAMTMAYAPYSGYPVGAAGLSEDGRIFSGCNVENAGYGVALCAECGMISELVRNGGGRLVAFTCVNGNGEITVPCGRCRQLLWEHGGPTMEIEVPAGIMRMSDVLPFGFGPEDLDKVERNSNG</sequence>
<comment type="similarity">
    <text evidence="3 15">Belongs to the cytidine and deoxycytidylate deaminase family.</text>
</comment>
<keyword evidence="7 15" id="KW-0378">Hydrolase</keyword>
<dbReference type="PANTHER" id="PTHR11644">
    <property type="entry name" value="CYTIDINE DEAMINASE"/>
    <property type="match status" value="1"/>
</dbReference>
<dbReference type="CDD" id="cd01283">
    <property type="entry name" value="cytidine_deaminase"/>
    <property type="match status" value="1"/>
</dbReference>
<comment type="cofactor">
    <cofactor evidence="1 14 15">
        <name>Zn(2+)</name>
        <dbReference type="ChEBI" id="CHEBI:29105"/>
    </cofactor>
</comment>
<dbReference type="AlphaFoldDB" id="A0A3Q8WTB6"/>
<evidence type="ECO:0000256" key="10">
    <source>
        <dbReference type="ARBA" id="ARBA00049252"/>
    </source>
</evidence>
<comment type="catalytic activity">
    <reaction evidence="10 15">
        <text>2'-deoxycytidine + H2O + H(+) = 2'-deoxyuridine + NH4(+)</text>
        <dbReference type="Rhea" id="RHEA:13433"/>
        <dbReference type="ChEBI" id="CHEBI:15377"/>
        <dbReference type="ChEBI" id="CHEBI:15378"/>
        <dbReference type="ChEBI" id="CHEBI:15698"/>
        <dbReference type="ChEBI" id="CHEBI:16450"/>
        <dbReference type="ChEBI" id="CHEBI:28938"/>
        <dbReference type="EC" id="3.5.4.5"/>
    </reaction>
</comment>
<feature type="binding site" evidence="13">
    <location>
        <begin position="43"/>
        <end position="49"/>
    </location>
    <ligand>
        <name>substrate</name>
    </ligand>
</feature>
<dbReference type="GO" id="GO:0072527">
    <property type="term" value="P:pyrimidine-containing compound metabolic process"/>
    <property type="evidence" value="ECO:0007669"/>
    <property type="project" value="UniProtKB-ARBA"/>
</dbReference>
<dbReference type="OrthoDB" id="9795347at2"/>
<dbReference type="GO" id="GO:0055086">
    <property type="term" value="P:nucleobase-containing small molecule metabolic process"/>
    <property type="evidence" value="ECO:0007669"/>
    <property type="project" value="UniProtKB-ARBA"/>
</dbReference>
<evidence type="ECO:0000256" key="13">
    <source>
        <dbReference type="PIRSR" id="PIRSR606262-2"/>
    </source>
</evidence>
<comment type="catalytic activity">
    <reaction evidence="11 15">
        <text>cytidine + H2O + H(+) = uridine + NH4(+)</text>
        <dbReference type="Rhea" id="RHEA:16069"/>
        <dbReference type="ChEBI" id="CHEBI:15377"/>
        <dbReference type="ChEBI" id="CHEBI:15378"/>
        <dbReference type="ChEBI" id="CHEBI:16704"/>
        <dbReference type="ChEBI" id="CHEBI:17562"/>
        <dbReference type="ChEBI" id="CHEBI:28938"/>
        <dbReference type="EC" id="3.5.4.5"/>
    </reaction>
</comment>
<evidence type="ECO:0000313" key="17">
    <source>
        <dbReference type="EMBL" id="AZN29659.1"/>
    </source>
</evidence>
<dbReference type="EC" id="3.5.4.5" evidence="4 15"/>
<dbReference type="Pfam" id="PF00383">
    <property type="entry name" value="dCMP_cyt_deam_1"/>
    <property type="match status" value="1"/>
</dbReference>
<keyword evidence="6 14" id="KW-0479">Metal-binding</keyword>
<feature type="domain" description="CMP/dCMP-type deaminase" evidence="16">
    <location>
        <begin position="2"/>
        <end position="124"/>
    </location>
</feature>
<dbReference type="GO" id="GO:0004126">
    <property type="term" value="F:cytidine deaminase activity"/>
    <property type="evidence" value="ECO:0007669"/>
    <property type="project" value="UniProtKB-UniRule"/>
</dbReference>
<evidence type="ECO:0000256" key="8">
    <source>
        <dbReference type="ARBA" id="ARBA00022833"/>
    </source>
</evidence>
<dbReference type="GO" id="GO:0005829">
    <property type="term" value="C:cytosol"/>
    <property type="evidence" value="ECO:0007669"/>
    <property type="project" value="TreeGrafter"/>
</dbReference>
<evidence type="ECO:0000256" key="5">
    <source>
        <dbReference type="ARBA" id="ARBA00018266"/>
    </source>
</evidence>
<evidence type="ECO:0000256" key="7">
    <source>
        <dbReference type="ARBA" id="ARBA00022801"/>
    </source>
</evidence>
<protein>
    <recommendedName>
        <fullName evidence="5 15">Cytidine deaminase</fullName>
        <ecNumber evidence="4 15">3.5.4.5</ecNumber>
    </recommendedName>
    <alternativeName>
        <fullName evidence="9 15">Cytidine aminohydrolase</fullName>
    </alternativeName>
</protein>
<dbReference type="InterPro" id="IPR002125">
    <property type="entry name" value="CMP_dCMP_dom"/>
</dbReference>
<feature type="binding site" evidence="14">
    <location>
        <position position="90"/>
    </location>
    <ligand>
        <name>Zn(2+)</name>
        <dbReference type="ChEBI" id="CHEBI:29105"/>
        <note>catalytic</note>
    </ligand>
</feature>
<dbReference type="GO" id="GO:0008270">
    <property type="term" value="F:zinc ion binding"/>
    <property type="evidence" value="ECO:0007669"/>
    <property type="project" value="UniProtKB-UniRule"/>
</dbReference>
<gene>
    <name evidence="17" type="ORF">EJO69_04560</name>
</gene>
<evidence type="ECO:0000256" key="14">
    <source>
        <dbReference type="PIRSR" id="PIRSR606262-3"/>
    </source>
</evidence>
<evidence type="ECO:0000259" key="16">
    <source>
        <dbReference type="PROSITE" id="PS51747"/>
    </source>
</evidence>
<keyword evidence="18" id="KW-1185">Reference proteome</keyword>
<dbReference type="PANTHER" id="PTHR11644:SF2">
    <property type="entry name" value="CYTIDINE DEAMINASE"/>
    <property type="match status" value="1"/>
</dbReference>
<proteinExistence type="inferred from homology"/>
<evidence type="ECO:0000256" key="3">
    <source>
        <dbReference type="ARBA" id="ARBA00006576"/>
    </source>
</evidence>
<evidence type="ECO:0000256" key="11">
    <source>
        <dbReference type="ARBA" id="ARBA00049558"/>
    </source>
</evidence>
<evidence type="ECO:0000256" key="9">
    <source>
        <dbReference type="ARBA" id="ARBA00032005"/>
    </source>
</evidence>
<dbReference type="NCBIfam" id="NF004064">
    <property type="entry name" value="PRK05578.1"/>
    <property type="match status" value="1"/>
</dbReference>
<feature type="binding site" evidence="14">
    <location>
        <position position="87"/>
    </location>
    <ligand>
        <name>Zn(2+)</name>
        <dbReference type="ChEBI" id="CHEBI:29105"/>
        <note>catalytic</note>
    </ligand>
</feature>
<organism evidence="17 18">
    <name type="scientific">Flaviflexus salsibiostraticola</name>
    <dbReference type="NCBI Taxonomy" id="1282737"/>
    <lineage>
        <taxon>Bacteria</taxon>
        <taxon>Bacillati</taxon>
        <taxon>Actinomycetota</taxon>
        <taxon>Actinomycetes</taxon>
        <taxon>Actinomycetales</taxon>
        <taxon>Actinomycetaceae</taxon>
        <taxon>Flaviflexus</taxon>
    </lineage>
</organism>
<reference evidence="17 18" key="1">
    <citation type="submission" date="2018-12" db="EMBL/GenBank/DDBJ databases">
        <title>Complete genome sequence of Flaviflexus salsibiostraticola KCTC 33148.</title>
        <authorList>
            <person name="Bae J.-W."/>
        </authorList>
    </citation>
    <scope>NUCLEOTIDE SEQUENCE [LARGE SCALE GENOMIC DNA]</scope>
    <source>
        <strain evidence="17 18">KCTC 33148</strain>
    </source>
</reference>
<evidence type="ECO:0000313" key="18">
    <source>
        <dbReference type="Proteomes" id="UP000270021"/>
    </source>
</evidence>
<dbReference type="InterPro" id="IPR050202">
    <property type="entry name" value="Cyt/Deoxycyt_deaminase"/>
</dbReference>
<dbReference type="PROSITE" id="PS51747">
    <property type="entry name" value="CYT_DCMP_DEAMINASES_2"/>
    <property type="match status" value="1"/>
</dbReference>
<dbReference type="Proteomes" id="UP000270021">
    <property type="component" value="Chromosome"/>
</dbReference>
<dbReference type="InterPro" id="IPR006262">
    <property type="entry name" value="Cyt_deam_tetra"/>
</dbReference>
<dbReference type="RefSeq" id="WP_126039725.1">
    <property type="nucleotide sequence ID" value="NZ_CP034438.1"/>
</dbReference>
<dbReference type="InterPro" id="IPR016193">
    <property type="entry name" value="Cytidine_deaminase-like"/>
</dbReference>
<comment type="function">
    <text evidence="2 15">This enzyme scavenges exogenous and endogenous cytidine and 2'-deoxycytidine for UMP synthesis.</text>
</comment>
<keyword evidence="8 14" id="KW-0862">Zinc</keyword>
<dbReference type="NCBIfam" id="TIGR01354">
    <property type="entry name" value="cyt_deam_tetra"/>
    <property type="match status" value="1"/>
</dbReference>
<evidence type="ECO:0000256" key="2">
    <source>
        <dbReference type="ARBA" id="ARBA00003949"/>
    </source>
</evidence>
<evidence type="ECO:0000256" key="12">
    <source>
        <dbReference type="PIRSR" id="PIRSR606262-1"/>
    </source>
</evidence>
<evidence type="ECO:0000256" key="6">
    <source>
        <dbReference type="ARBA" id="ARBA00022723"/>
    </source>
</evidence>
<dbReference type="EMBL" id="CP034438">
    <property type="protein sequence ID" value="AZN29659.1"/>
    <property type="molecule type" value="Genomic_DNA"/>
</dbReference>
<name>A0A3Q8WTB6_9ACTO</name>
<dbReference type="SUPFAM" id="SSF53927">
    <property type="entry name" value="Cytidine deaminase-like"/>
    <property type="match status" value="1"/>
</dbReference>
<feature type="active site" description="Proton donor" evidence="12">
    <location>
        <position position="56"/>
    </location>
</feature>
<dbReference type="KEGG" id="fsl:EJO69_04560"/>
<feature type="binding site" evidence="14">
    <location>
        <position position="54"/>
    </location>
    <ligand>
        <name>Zn(2+)</name>
        <dbReference type="ChEBI" id="CHEBI:29105"/>
        <note>catalytic</note>
    </ligand>
</feature>
<dbReference type="Gene3D" id="3.40.140.10">
    <property type="entry name" value="Cytidine Deaminase, domain 2"/>
    <property type="match status" value="1"/>
</dbReference>